<gene>
    <name evidence="1" type="ORF">SMRZ_LOCUS8718</name>
</gene>
<name>A0A3P7ZWZ4_9TREM</name>
<accession>A0A3P7ZWZ4</accession>
<dbReference type="EMBL" id="UZAI01003881">
    <property type="protein sequence ID" value="VDO82913.1"/>
    <property type="molecule type" value="Genomic_DNA"/>
</dbReference>
<proteinExistence type="predicted"/>
<organism evidence="1 2">
    <name type="scientific">Schistosoma margrebowiei</name>
    <dbReference type="NCBI Taxonomy" id="48269"/>
    <lineage>
        <taxon>Eukaryota</taxon>
        <taxon>Metazoa</taxon>
        <taxon>Spiralia</taxon>
        <taxon>Lophotrochozoa</taxon>
        <taxon>Platyhelminthes</taxon>
        <taxon>Trematoda</taxon>
        <taxon>Digenea</taxon>
        <taxon>Strigeidida</taxon>
        <taxon>Schistosomatoidea</taxon>
        <taxon>Schistosomatidae</taxon>
        <taxon>Schistosoma</taxon>
    </lineage>
</organism>
<protein>
    <submittedName>
        <fullName evidence="1">Uncharacterized protein</fullName>
    </submittedName>
</protein>
<sequence length="53" mass="6494">MDLFEARVKVILDQYELNPYQLHRHLLTKFSFYGVFDFWNDMVNHETYGLLLI</sequence>
<keyword evidence="2" id="KW-1185">Reference proteome</keyword>
<evidence type="ECO:0000313" key="2">
    <source>
        <dbReference type="Proteomes" id="UP000277204"/>
    </source>
</evidence>
<dbReference type="Proteomes" id="UP000277204">
    <property type="component" value="Unassembled WGS sequence"/>
</dbReference>
<dbReference type="AlphaFoldDB" id="A0A3P7ZWZ4"/>
<evidence type="ECO:0000313" key="1">
    <source>
        <dbReference type="EMBL" id="VDO82913.1"/>
    </source>
</evidence>
<reference evidence="1 2" key="1">
    <citation type="submission" date="2018-11" db="EMBL/GenBank/DDBJ databases">
        <authorList>
            <consortium name="Pathogen Informatics"/>
        </authorList>
    </citation>
    <scope>NUCLEOTIDE SEQUENCE [LARGE SCALE GENOMIC DNA]</scope>
    <source>
        <strain evidence="1 2">Zambia</strain>
    </source>
</reference>